<comment type="caution">
    <text evidence="2">The sequence shown here is derived from an EMBL/GenBank/DDBJ whole genome shotgun (WGS) entry which is preliminary data.</text>
</comment>
<name>A0A1N7STU5_9BURK</name>
<gene>
    <name evidence="2" type="ORF">BN2476_940045</name>
</gene>
<feature type="region of interest" description="Disordered" evidence="1">
    <location>
        <begin position="97"/>
        <end position="122"/>
    </location>
</feature>
<sequence>MSDQPRVEIRDECLRPAIYWSQPTGAEVQEVLRRAGFTGRLGADYLDLADKSGRQIRKWISGETRIPYAAWALLCYAADLGTIWKIDTDEMRRFRRAHPAEKKNLRRDGPEDDLVGHDEPVA</sequence>
<reference evidence="2" key="1">
    <citation type="submission" date="2016-12" db="EMBL/GenBank/DDBJ databases">
        <authorList>
            <person name="Moulin L."/>
        </authorList>
    </citation>
    <scope>NUCLEOTIDE SEQUENCE [LARGE SCALE GENOMIC DNA]</scope>
    <source>
        <strain evidence="2">STM 7183</strain>
    </source>
</reference>
<evidence type="ECO:0000313" key="3">
    <source>
        <dbReference type="Proteomes" id="UP000195569"/>
    </source>
</evidence>
<protein>
    <submittedName>
        <fullName evidence="2">Uncharacterized protein</fullName>
    </submittedName>
</protein>
<dbReference type="Proteomes" id="UP000195569">
    <property type="component" value="Unassembled WGS sequence"/>
</dbReference>
<evidence type="ECO:0000256" key="1">
    <source>
        <dbReference type="SAM" id="MobiDB-lite"/>
    </source>
</evidence>
<dbReference type="EMBL" id="CYGY02000094">
    <property type="protein sequence ID" value="SIT50800.1"/>
    <property type="molecule type" value="Genomic_DNA"/>
</dbReference>
<evidence type="ECO:0000313" key="2">
    <source>
        <dbReference type="EMBL" id="SIT50800.1"/>
    </source>
</evidence>
<dbReference type="RefSeq" id="WP_328590441.1">
    <property type="nucleotide sequence ID" value="NZ_CYGY02000094.1"/>
</dbReference>
<proteinExistence type="predicted"/>
<dbReference type="AlphaFoldDB" id="A0A1N7STU5"/>
<keyword evidence="3" id="KW-1185">Reference proteome</keyword>
<organism evidence="2 3">
    <name type="scientific">Paraburkholderia piptadeniae</name>
    <dbReference type="NCBI Taxonomy" id="1701573"/>
    <lineage>
        <taxon>Bacteria</taxon>
        <taxon>Pseudomonadati</taxon>
        <taxon>Pseudomonadota</taxon>
        <taxon>Betaproteobacteria</taxon>
        <taxon>Burkholderiales</taxon>
        <taxon>Burkholderiaceae</taxon>
        <taxon>Paraburkholderia</taxon>
    </lineage>
</organism>
<accession>A0A1N7STU5</accession>